<comment type="caution">
    <text evidence="3">The sequence shown here is derived from an EMBL/GenBank/DDBJ whole genome shotgun (WGS) entry which is preliminary data.</text>
</comment>
<sequence>MTDHIAIHGIYLIDSPKQLFFTFGTTEPHVWTAWFPLFLGESLGVMGISSRTPRLGLEDTHLNVRMGLLTLIIIGEGVISVTRIVNKMVAPGGWTMWSFVHILGVTTTVYLLWQSYYDISPRERYGKIRQQIWTQLHFPFHASLILSSEGSQILALTLDIALKLRYLGETIIFACEEPRPDRQYAIALLNDTIVDMEIDFSKGALQERLAINLILNSLWDNPQLCPDNSTTNSTDYALTQVQARNLMGNVTVSLFASMGITPTKGDLSRFGSSTLLMMYVNLLGFVYMYYFVTVALSMGYFAAFVHLTKRHPRPLHNGIAIGVRVLLGLFLLALVSFSRNFDLTYFFMTSPIIIFTFALALFKVLLVDRLLDWIATQKNGDIGRHGSKSSTLPIVREPSETDDAASDENRDEEERRMGRNVRVYQDLRVDHSLARDRSLQME</sequence>
<feature type="transmembrane region" description="Helical" evidence="2">
    <location>
        <begin position="246"/>
        <end position="265"/>
    </location>
</feature>
<keyword evidence="4" id="KW-1185">Reference proteome</keyword>
<feature type="transmembrane region" description="Helical" evidence="2">
    <location>
        <begin position="31"/>
        <end position="50"/>
    </location>
</feature>
<dbReference type="PANTHER" id="PTHR42101">
    <property type="entry name" value="CHROMOSOME 16, WHOLE GENOME SHOTGUN SEQUENCE"/>
    <property type="match status" value="1"/>
</dbReference>
<organism evidence="3 4">
    <name type="scientific">Rasamsonia emersonii (strain ATCC 16479 / CBS 393.64 / IMI 116815)</name>
    <dbReference type="NCBI Taxonomy" id="1408163"/>
    <lineage>
        <taxon>Eukaryota</taxon>
        <taxon>Fungi</taxon>
        <taxon>Dikarya</taxon>
        <taxon>Ascomycota</taxon>
        <taxon>Pezizomycotina</taxon>
        <taxon>Eurotiomycetes</taxon>
        <taxon>Eurotiomycetidae</taxon>
        <taxon>Eurotiales</taxon>
        <taxon>Trichocomaceae</taxon>
        <taxon>Rasamsonia</taxon>
    </lineage>
</organism>
<dbReference type="GeneID" id="25315130"/>
<evidence type="ECO:0000256" key="1">
    <source>
        <dbReference type="SAM" id="MobiDB-lite"/>
    </source>
</evidence>
<name>A0A0F4YZD9_RASE3</name>
<feature type="transmembrane region" description="Helical" evidence="2">
    <location>
        <begin position="319"/>
        <end position="337"/>
    </location>
</feature>
<protein>
    <submittedName>
        <fullName evidence="3">Uncharacterized protein</fullName>
    </submittedName>
</protein>
<dbReference type="EMBL" id="LASV01000109">
    <property type="protein sequence ID" value="KKA23186.1"/>
    <property type="molecule type" value="Genomic_DNA"/>
</dbReference>
<feature type="transmembrane region" description="Helical" evidence="2">
    <location>
        <begin position="62"/>
        <end position="82"/>
    </location>
</feature>
<evidence type="ECO:0000313" key="4">
    <source>
        <dbReference type="Proteomes" id="UP000053958"/>
    </source>
</evidence>
<feature type="transmembrane region" description="Helical" evidence="2">
    <location>
        <begin position="94"/>
        <end position="113"/>
    </location>
</feature>
<dbReference type="STRING" id="1408163.A0A0F4YZD9"/>
<dbReference type="RefSeq" id="XP_013329798.1">
    <property type="nucleotide sequence ID" value="XM_013474344.1"/>
</dbReference>
<accession>A0A0F4YZD9</accession>
<proteinExistence type="predicted"/>
<keyword evidence="2" id="KW-1133">Transmembrane helix</keyword>
<dbReference type="OrthoDB" id="3177213at2759"/>
<evidence type="ECO:0000256" key="2">
    <source>
        <dbReference type="SAM" id="Phobius"/>
    </source>
</evidence>
<feature type="transmembrane region" description="Helical" evidence="2">
    <location>
        <begin position="285"/>
        <end position="307"/>
    </location>
</feature>
<reference evidence="3 4" key="1">
    <citation type="submission" date="2015-04" db="EMBL/GenBank/DDBJ databases">
        <authorList>
            <person name="Heijne W.H."/>
            <person name="Fedorova N.D."/>
            <person name="Nierman W.C."/>
            <person name="Vollebregt A.W."/>
            <person name="Zhao Z."/>
            <person name="Wu L."/>
            <person name="Kumar M."/>
            <person name="Stam H."/>
            <person name="van den Berg M.A."/>
            <person name="Pel H.J."/>
        </authorList>
    </citation>
    <scope>NUCLEOTIDE SEQUENCE [LARGE SCALE GENOMIC DNA]</scope>
    <source>
        <strain evidence="3 4">CBS 393.64</strain>
    </source>
</reference>
<feature type="compositionally biased region" description="Acidic residues" evidence="1">
    <location>
        <begin position="400"/>
        <end position="411"/>
    </location>
</feature>
<dbReference type="InterPro" id="IPR010640">
    <property type="entry name" value="Low_temperature_requirement_A"/>
</dbReference>
<feature type="region of interest" description="Disordered" evidence="1">
    <location>
        <begin position="385"/>
        <end position="419"/>
    </location>
</feature>
<keyword evidence="2" id="KW-0472">Membrane</keyword>
<dbReference type="Proteomes" id="UP000053958">
    <property type="component" value="Unassembled WGS sequence"/>
</dbReference>
<feature type="transmembrane region" description="Helical" evidence="2">
    <location>
        <begin position="343"/>
        <end position="366"/>
    </location>
</feature>
<dbReference type="Pfam" id="PF06772">
    <property type="entry name" value="LtrA"/>
    <property type="match status" value="1"/>
</dbReference>
<evidence type="ECO:0000313" key="3">
    <source>
        <dbReference type="EMBL" id="KKA23186.1"/>
    </source>
</evidence>
<dbReference type="AlphaFoldDB" id="A0A0F4YZD9"/>
<gene>
    <name evidence="3" type="ORF">T310_2779</name>
</gene>
<keyword evidence="2" id="KW-0812">Transmembrane</keyword>
<dbReference type="PANTHER" id="PTHR42101:SF1">
    <property type="entry name" value="LOW TEMPERATURE REQUIREMENT A"/>
    <property type="match status" value="1"/>
</dbReference>